<feature type="transmembrane region" description="Helical" evidence="2">
    <location>
        <begin position="222"/>
        <end position="239"/>
    </location>
</feature>
<feature type="transmembrane region" description="Helical" evidence="2">
    <location>
        <begin position="20"/>
        <end position="42"/>
    </location>
</feature>
<proteinExistence type="predicted"/>
<keyword evidence="2" id="KW-0812">Transmembrane</keyword>
<dbReference type="AlphaFoldDB" id="A0A6A5WGV5"/>
<feature type="compositionally biased region" description="Polar residues" evidence="1">
    <location>
        <begin position="457"/>
        <end position="467"/>
    </location>
</feature>
<name>A0A6A5WGV5_9PLEO</name>
<evidence type="ECO:0000256" key="2">
    <source>
        <dbReference type="SAM" id="Phobius"/>
    </source>
</evidence>
<keyword evidence="4" id="KW-1185">Reference proteome</keyword>
<dbReference type="OrthoDB" id="2126185at2759"/>
<keyword evidence="2" id="KW-1133">Transmembrane helix</keyword>
<feature type="region of interest" description="Disordered" evidence="1">
    <location>
        <begin position="412"/>
        <end position="497"/>
    </location>
</feature>
<protein>
    <submittedName>
        <fullName evidence="3">Uncharacterized protein</fullName>
    </submittedName>
</protein>
<evidence type="ECO:0000313" key="4">
    <source>
        <dbReference type="Proteomes" id="UP000799779"/>
    </source>
</evidence>
<feature type="transmembrane region" description="Helical" evidence="2">
    <location>
        <begin position="63"/>
        <end position="86"/>
    </location>
</feature>
<feature type="transmembrane region" description="Helical" evidence="2">
    <location>
        <begin position="251"/>
        <end position="269"/>
    </location>
</feature>
<feature type="transmembrane region" description="Helical" evidence="2">
    <location>
        <begin position="143"/>
        <end position="163"/>
    </location>
</feature>
<evidence type="ECO:0000256" key="1">
    <source>
        <dbReference type="SAM" id="MobiDB-lite"/>
    </source>
</evidence>
<evidence type="ECO:0000313" key="3">
    <source>
        <dbReference type="EMBL" id="KAF1998415.1"/>
    </source>
</evidence>
<feature type="transmembrane region" description="Helical" evidence="2">
    <location>
        <begin position="175"/>
        <end position="200"/>
    </location>
</feature>
<sequence>MAPVEPSALSRANTLPLVTFAAHIAVVAALTGHVLVAVRRAARSLPASSSTRTQQTARRRHAAVFAALALLSLAAVTTFGVAWRVLSYFEWAELGNHEVPNGLWTGWYGTGQDGVGNWKLGDWTADVDLLRYNDLTVVGEPEGFLYTCQHFVGLAAASIFMGIEGHRRKFDASTIASFVLLSTLGSLGYALNLFFILILFKPFTVHGEDSPRRDALFAPKPAVYYVPVTAAVGLLWYLPRLIDQRANVDPVRFGYVVLPLFLAFAPKIIPLSWGHEHVSKAVTHRSHAPAFLILGLASSLLYWNQLTTTFLVNTPLKHSSAYDLFTNAIGKKDATNRFLTGLGTTAQKLKTISYHPAVSATASDTVFTALSLCAWAFIRNLDINAILESSPLYFLAPNHQHYFHRSKHVAFSPEPKVEKSEGDPVPAITPRKRGRPKKTEYPASARKSTTPPPGSTLAITTNTGTLRRSSRRKQKSDYESDMEESYEPPSSVSSALKQTEADGVVPTEDYVQGGESTALAIFLFVTGGLGQVAAAILGAEVTGV</sequence>
<reference evidence="3" key="1">
    <citation type="journal article" date="2020" name="Stud. Mycol.">
        <title>101 Dothideomycetes genomes: a test case for predicting lifestyles and emergence of pathogens.</title>
        <authorList>
            <person name="Haridas S."/>
            <person name="Albert R."/>
            <person name="Binder M."/>
            <person name="Bloem J."/>
            <person name="Labutti K."/>
            <person name="Salamov A."/>
            <person name="Andreopoulos B."/>
            <person name="Baker S."/>
            <person name="Barry K."/>
            <person name="Bills G."/>
            <person name="Bluhm B."/>
            <person name="Cannon C."/>
            <person name="Castanera R."/>
            <person name="Culley D."/>
            <person name="Daum C."/>
            <person name="Ezra D."/>
            <person name="Gonzalez J."/>
            <person name="Henrissat B."/>
            <person name="Kuo A."/>
            <person name="Liang C."/>
            <person name="Lipzen A."/>
            <person name="Lutzoni F."/>
            <person name="Magnuson J."/>
            <person name="Mondo S."/>
            <person name="Nolan M."/>
            <person name="Ohm R."/>
            <person name="Pangilinan J."/>
            <person name="Park H.-J."/>
            <person name="Ramirez L."/>
            <person name="Alfaro M."/>
            <person name="Sun H."/>
            <person name="Tritt A."/>
            <person name="Yoshinaga Y."/>
            <person name="Zwiers L.-H."/>
            <person name="Turgeon B."/>
            <person name="Goodwin S."/>
            <person name="Spatafora J."/>
            <person name="Crous P."/>
            <person name="Grigoriev I."/>
        </authorList>
    </citation>
    <scope>NUCLEOTIDE SEQUENCE</scope>
    <source>
        <strain evidence="3">CBS 123094</strain>
    </source>
</reference>
<feature type="transmembrane region" description="Helical" evidence="2">
    <location>
        <begin position="289"/>
        <end position="312"/>
    </location>
</feature>
<gene>
    <name evidence="3" type="ORF">P154DRAFT_251698</name>
</gene>
<dbReference type="Proteomes" id="UP000799779">
    <property type="component" value="Unassembled WGS sequence"/>
</dbReference>
<keyword evidence="2" id="KW-0472">Membrane</keyword>
<organism evidence="3 4">
    <name type="scientific">Amniculicola lignicola CBS 123094</name>
    <dbReference type="NCBI Taxonomy" id="1392246"/>
    <lineage>
        <taxon>Eukaryota</taxon>
        <taxon>Fungi</taxon>
        <taxon>Dikarya</taxon>
        <taxon>Ascomycota</taxon>
        <taxon>Pezizomycotina</taxon>
        <taxon>Dothideomycetes</taxon>
        <taxon>Pleosporomycetidae</taxon>
        <taxon>Pleosporales</taxon>
        <taxon>Amniculicolaceae</taxon>
        <taxon>Amniculicola</taxon>
    </lineage>
</organism>
<accession>A0A6A5WGV5</accession>
<dbReference type="EMBL" id="ML977604">
    <property type="protein sequence ID" value="KAF1998415.1"/>
    <property type="molecule type" value="Genomic_DNA"/>
</dbReference>